<sequence>MEVCIENQMDADENHIYMTSICSDCSGKFVLERSVSPDELSLFRSGCPDLHSIKGAVHRNIPTSATKVTESLLGVVWGAGDVNLFTRVLPQNSLGLMSCPDGTAMRKDDPNPITWWLNAIPETCSLSSDFKGVIGSFLTN</sequence>
<dbReference type="AlphaFoldDB" id="A0AAV4T7K8"/>
<gene>
    <name evidence="1" type="ORF">CDAR_6721</name>
</gene>
<organism evidence="1 2">
    <name type="scientific">Caerostris darwini</name>
    <dbReference type="NCBI Taxonomy" id="1538125"/>
    <lineage>
        <taxon>Eukaryota</taxon>
        <taxon>Metazoa</taxon>
        <taxon>Ecdysozoa</taxon>
        <taxon>Arthropoda</taxon>
        <taxon>Chelicerata</taxon>
        <taxon>Arachnida</taxon>
        <taxon>Araneae</taxon>
        <taxon>Araneomorphae</taxon>
        <taxon>Entelegynae</taxon>
        <taxon>Araneoidea</taxon>
        <taxon>Araneidae</taxon>
        <taxon>Caerostris</taxon>
    </lineage>
</organism>
<evidence type="ECO:0000313" key="1">
    <source>
        <dbReference type="EMBL" id="GIY42653.1"/>
    </source>
</evidence>
<protein>
    <submittedName>
        <fullName evidence="1">Uncharacterized protein</fullName>
    </submittedName>
</protein>
<dbReference type="EMBL" id="BPLQ01009245">
    <property type="protein sequence ID" value="GIY42653.1"/>
    <property type="molecule type" value="Genomic_DNA"/>
</dbReference>
<reference evidence="1 2" key="1">
    <citation type="submission" date="2021-06" db="EMBL/GenBank/DDBJ databases">
        <title>Caerostris darwini draft genome.</title>
        <authorList>
            <person name="Kono N."/>
            <person name="Arakawa K."/>
        </authorList>
    </citation>
    <scope>NUCLEOTIDE SEQUENCE [LARGE SCALE GENOMIC DNA]</scope>
</reference>
<accession>A0AAV4T7K8</accession>
<dbReference type="Proteomes" id="UP001054837">
    <property type="component" value="Unassembled WGS sequence"/>
</dbReference>
<evidence type="ECO:0000313" key="2">
    <source>
        <dbReference type="Proteomes" id="UP001054837"/>
    </source>
</evidence>
<name>A0AAV4T7K8_9ARAC</name>
<comment type="caution">
    <text evidence="1">The sequence shown here is derived from an EMBL/GenBank/DDBJ whole genome shotgun (WGS) entry which is preliminary data.</text>
</comment>
<keyword evidence="2" id="KW-1185">Reference proteome</keyword>
<proteinExistence type="predicted"/>